<dbReference type="OrthoDB" id="2575475at2759"/>
<feature type="compositionally biased region" description="Basic residues" evidence="1">
    <location>
        <begin position="1097"/>
        <end position="1109"/>
    </location>
</feature>
<proteinExistence type="predicted"/>
<name>A0A0D0TAZ5_9TREE</name>
<feature type="region of interest" description="Disordered" evidence="1">
    <location>
        <begin position="1"/>
        <end position="68"/>
    </location>
</feature>
<evidence type="ECO:0000259" key="2">
    <source>
        <dbReference type="Pfam" id="PF09444"/>
    </source>
</evidence>
<feature type="compositionally biased region" description="Basic and acidic residues" evidence="1">
    <location>
        <begin position="446"/>
        <end position="459"/>
    </location>
</feature>
<dbReference type="EMBL" id="KN847896">
    <property type="protein sequence ID" value="KIR43217.1"/>
    <property type="molecule type" value="Genomic_DNA"/>
</dbReference>
<feature type="compositionally biased region" description="Basic and acidic residues" evidence="1">
    <location>
        <begin position="277"/>
        <end position="299"/>
    </location>
</feature>
<feature type="compositionally biased region" description="Acidic residues" evidence="1">
    <location>
        <begin position="994"/>
        <end position="1006"/>
    </location>
</feature>
<feature type="region of interest" description="Disordered" evidence="1">
    <location>
        <begin position="1275"/>
        <end position="1336"/>
    </location>
</feature>
<organism evidence="3 4">
    <name type="scientific">Cryptococcus deuterogattii Ram5</name>
    <dbReference type="NCBI Taxonomy" id="1296110"/>
    <lineage>
        <taxon>Eukaryota</taxon>
        <taxon>Fungi</taxon>
        <taxon>Dikarya</taxon>
        <taxon>Basidiomycota</taxon>
        <taxon>Agaricomycotina</taxon>
        <taxon>Tremellomycetes</taxon>
        <taxon>Tremellales</taxon>
        <taxon>Cryptococcaceae</taxon>
        <taxon>Cryptococcus</taxon>
        <taxon>Cryptococcus gattii species complex</taxon>
    </lineage>
</organism>
<feature type="compositionally biased region" description="Basic and acidic residues" evidence="1">
    <location>
        <begin position="311"/>
        <end position="340"/>
    </location>
</feature>
<feature type="compositionally biased region" description="Polar residues" evidence="1">
    <location>
        <begin position="416"/>
        <end position="430"/>
    </location>
</feature>
<evidence type="ECO:0000313" key="4">
    <source>
        <dbReference type="Proteomes" id="UP000053392"/>
    </source>
</evidence>
<keyword evidence="4" id="KW-1185">Reference proteome</keyword>
<dbReference type="Pfam" id="PF09444">
    <property type="entry name" value="MRC1"/>
    <property type="match status" value="1"/>
</dbReference>
<feature type="region of interest" description="Disordered" evidence="1">
    <location>
        <begin position="393"/>
        <end position="459"/>
    </location>
</feature>
<feature type="region of interest" description="Disordered" evidence="1">
    <location>
        <begin position="521"/>
        <end position="716"/>
    </location>
</feature>
<feature type="compositionally biased region" description="Polar residues" evidence="1">
    <location>
        <begin position="879"/>
        <end position="918"/>
    </location>
</feature>
<gene>
    <name evidence="3" type="ORF">I313_00058</name>
</gene>
<feature type="compositionally biased region" description="Low complexity" evidence="1">
    <location>
        <begin position="1"/>
        <end position="21"/>
    </location>
</feature>
<reference evidence="3 4" key="1">
    <citation type="submission" date="2015-01" db="EMBL/GenBank/DDBJ databases">
        <title>The Genome Sequence of Cryptococcus gattii Ram5.</title>
        <authorList>
            <consortium name="The Broad Institute Genomics Platform"/>
            <person name="Cuomo C."/>
            <person name="Litvintseva A."/>
            <person name="Chen Y."/>
            <person name="Heitman J."/>
            <person name="Sun S."/>
            <person name="Springer D."/>
            <person name="Dromer F."/>
            <person name="Young S."/>
            <person name="Zeng Q."/>
            <person name="Gargeya S."/>
            <person name="Abouelleil A."/>
            <person name="Alvarado L."/>
            <person name="Chapman S.B."/>
            <person name="Gainer-Dewar J."/>
            <person name="Goldberg J."/>
            <person name="Griggs A."/>
            <person name="Gujja S."/>
            <person name="Hansen M."/>
            <person name="Howarth C."/>
            <person name="Imamovic A."/>
            <person name="Larimer J."/>
            <person name="Murphy C."/>
            <person name="Naylor J."/>
            <person name="Pearson M."/>
            <person name="Priest M."/>
            <person name="Roberts A."/>
            <person name="Saif S."/>
            <person name="Shea T."/>
            <person name="Sykes S."/>
            <person name="Wortman J."/>
            <person name="Nusbaum C."/>
            <person name="Birren B."/>
        </authorList>
    </citation>
    <scope>NUCLEOTIDE SEQUENCE [LARGE SCALE GENOMIC DNA]</scope>
    <source>
        <strain evidence="3 4">Ram5</strain>
    </source>
</reference>
<feature type="compositionally biased region" description="Acidic residues" evidence="1">
    <location>
        <begin position="1014"/>
        <end position="1024"/>
    </location>
</feature>
<dbReference type="Proteomes" id="UP000053392">
    <property type="component" value="Unassembled WGS sequence"/>
</dbReference>
<feature type="compositionally biased region" description="Low complexity" evidence="1">
    <location>
        <begin position="395"/>
        <end position="408"/>
    </location>
</feature>
<feature type="region of interest" description="Disordered" evidence="1">
    <location>
        <begin position="145"/>
        <end position="375"/>
    </location>
</feature>
<accession>A0A0D0TAZ5</accession>
<evidence type="ECO:0000256" key="1">
    <source>
        <dbReference type="SAM" id="MobiDB-lite"/>
    </source>
</evidence>
<feature type="compositionally biased region" description="Polar residues" evidence="1">
    <location>
        <begin position="852"/>
        <end position="863"/>
    </location>
</feature>
<evidence type="ECO:0000313" key="3">
    <source>
        <dbReference type="EMBL" id="KIR43217.1"/>
    </source>
</evidence>
<protein>
    <recommendedName>
        <fullName evidence="2">DNA replication checkpoint mediator MRC1 domain-containing protein</fullName>
    </recommendedName>
</protein>
<feature type="region of interest" description="Disordered" evidence="1">
    <location>
        <begin position="851"/>
        <end position="1112"/>
    </location>
</feature>
<sequence length="1336" mass="148132">MWSSSLTTLPPTSEVPTLSSEPSPPRQAPKRTYGRAKHVSPPPDKAELPSVTSISEHGEPSSARDNTLVNRWTDLSMNWRSQLAEIDAPCDDVGLAEDPEELAREMARLRGELRGKISSTSTLVAEGHDDVPQMTAKVTGSLAVSVNGSSQASPFSLPPSSPPKRHSSQASSALSEPHSLLQVSEASEKAEEESYVIKRPSKGKTRNIVASDEEDEETPKRRAGSKSSQSASLPLFSSQEELTEQTPTAKDTDSDGEKNNGASQNISALLTQDDEEESKRQREQERMQGQDFLQAREDPLAELDDLFSYDKALDERDKSKNKGLNKRDKEKMYRDIDAAKRLKGSSPPSHRLTIEEASPAPRPLLIPSSENDSISLFTPSSAVHVHVPSTQIKASTISSSPTPSSIPRPSHDSFKSRISQSSRVPGTSEPNEQEEEDKNQDFRAFTQREEMKELVAEKQEEKMNNLKVMKAKLAREAALRNKPKSKADDDDDLDIVQDSHDFLVEGRGLANGNVKPSIKTLDNIRAAAPRRSTTPFEKGGSKAQSKSLKATETYIHHAAHTPNHASSKFLNGGVRPAGQKKGRDAAVSQAKLDAYILDKHRQQANKTKRKKEERWGRGRILPQRVTQDVDELVAQVEQADGKGDEDEDEDEEDGEYTPDDENEEQELMYSGEEVGDEEAEEPQKKDEPIVDSFGEKGNRSQSETEEDEDLALILKPKNRKPRASTWILGSDDEDESMPAKAPIQREPLAEAAISNLAPLADDIDVDLAGFDEGGMSQLFDATQVEDAGDGEDAFAELRNQKPVGLIPTQLELPPLQISESQALRDDQLVIAAIEDAAMMRAREMEEPAKRYLNTQGLFTQTKPATPEEDYDPSYAFGSDSPTPLTQRDTQYARSMGQTSPRRNDPMNPSDQFSPTQKLTRLKRRVSGSPRSPNRSRESSPEANADELEPTQVSEKQRNAFDVLRAGARSATNSFNMPVNEAERKKKNKKKSEFLEAEAEESDEDDGGWMKTIGDEDEHSGDEGDDRFLEGLVDDAAVSEEEKARQDELAAQKRKEIEAEDDAKRLEEARKITEGEHRKKRKGQDFYDDDSDDEGVKLKKLSRKERKRRELGRAEGLLDGEINVFEQEYHRDMDTDQSDVGEEEYHPSVLGGIERLSPEPEPVERLSYGDRRERLQKVAKMNAQRDMETVDQEMDAELGLGVSHHISGHSRATAIHLEFGEDVTMKDSNFNIKRNIRYTKKVEQASVEDGDLVTHSSKQKDGNRLQQFEEYLRNESTYNRGVGSRGGGGGNFSVIRRNGSSSSSSIGGRSGPMPQRSSTMSSSSSGLVGLSKGDKFA</sequence>
<feature type="compositionally biased region" description="Polar residues" evidence="1">
    <location>
        <begin position="260"/>
        <end position="270"/>
    </location>
</feature>
<feature type="compositionally biased region" description="Basic residues" evidence="1">
    <location>
        <begin position="28"/>
        <end position="38"/>
    </location>
</feature>
<feature type="compositionally biased region" description="Low complexity" evidence="1">
    <location>
        <begin position="225"/>
        <end position="239"/>
    </location>
</feature>
<feature type="compositionally biased region" description="Basic and acidic residues" evidence="1">
    <location>
        <begin position="681"/>
        <end position="698"/>
    </location>
</feature>
<dbReference type="HOGENOM" id="CLU_263231_0_0_1"/>
<dbReference type="InterPro" id="IPR018564">
    <property type="entry name" value="Repl_chkpnt_MRC1_dom"/>
</dbReference>
<feature type="region of interest" description="Disordered" evidence="1">
    <location>
        <begin position="1133"/>
        <end position="1163"/>
    </location>
</feature>
<feature type="compositionally biased region" description="Low complexity" evidence="1">
    <location>
        <begin position="1291"/>
        <end position="1306"/>
    </location>
</feature>
<feature type="compositionally biased region" description="Acidic residues" evidence="1">
    <location>
        <begin position="643"/>
        <end position="666"/>
    </location>
</feature>
<feature type="domain" description="DNA replication checkpoint mediator MRC1" evidence="2">
    <location>
        <begin position="986"/>
        <end position="1114"/>
    </location>
</feature>
<feature type="compositionally biased region" description="Basic and acidic residues" evidence="1">
    <location>
        <begin position="1039"/>
        <end position="1076"/>
    </location>
</feature>